<gene>
    <name evidence="1" type="ORF">GCM10007860_22120</name>
</gene>
<comment type="caution">
    <text evidence="1">The sequence shown here is derived from an EMBL/GenBank/DDBJ whole genome shotgun (WGS) entry which is preliminary data.</text>
</comment>
<sequence length="448" mass="49660">MEMICDKERYERFFKGFTVYDCAVGYDNTRYCFILVEATDSPHRDPLPRTRFLFARMERPMERRFYFQEADYFDFTRVAYAEANGKSEFVAVDMGRHVFWYDAPTANVEQDIPPQIPDSEYWWSPTKVTRIAGRLTVAGTARQLRIRAGADDWRPFPVSPPVPERLAKEGKGVLETGFEDIAGFAEDDLYAVGGAGDVWHFDGKAWRQIDFPSNELLYTVCCAGDGNVYISGNGGSLWVGRDDRWKRLLEGHFSLQFKDTAWFAGRLWCGSDHGLWVLQDGKLIEPPDQPAAIRNASGVIDVSPDGKVMLTASPHGAAIYDGKTWTLLFSAFAFAEQSPRAAARQQLGRGQDRLTDHDGMQALLDVIGNDGPDAALAALGQPEALDLAALQAHSWLLLVNAISAQGAWDGYDAVARRLIELGANPDAADPETGMTARAIAQAMNVSLT</sequence>
<dbReference type="InterPro" id="IPR011044">
    <property type="entry name" value="Quino_amine_DH_bsu"/>
</dbReference>
<reference evidence="2" key="1">
    <citation type="journal article" date="2019" name="Int. J. Syst. Evol. Microbiol.">
        <title>The Global Catalogue of Microorganisms (GCM) 10K type strain sequencing project: providing services to taxonomists for standard genome sequencing and annotation.</title>
        <authorList>
            <consortium name="The Broad Institute Genomics Platform"/>
            <consortium name="The Broad Institute Genome Sequencing Center for Infectious Disease"/>
            <person name="Wu L."/>
            <person name="Ma J."/>
        </authorList>
    </citation>
    <scope>NUCLEOTIDE SEQUENCE [LARGE SCALE GENOMIC DNA]</scope>
    <source>
        <strain evidence="2">NBRC 104970</strain>
    </source>
</reference>
<evidence type="ECO:0000313" key="2">
    <source>
        <dbReference type="Proteomes" id="UP001156836"/>
    </source>
</evidence>
<dbReference type="Proteomes" id="UP001156836">
    <property type="component" value="Unassembled WGS sequence"/>
</dbReference>
<keyword evidence="2" id="KW-1185">Reference proteome</keyword>
<evidence type="ECO:0000313" key="1">
    <source>
        <dbReference type="EMBL" id="GLS05062.1"/>
    </source>
</evidence>
<organism evidence="1 2">
    <name type="scientific">Chitiniphilus shinanonensis</name>
    <dbReference type="NCBI Taxonomy" id="553088"/>
    <lineage>
        <taxon>Bacteria</taxon>
        <taxon>Pseudomonadati</taxon>
        <taxon>Pseudomonadota</taxon>
        <taxon>Betaproteobacteria</taxon>
        <taxon>Neisseriales</taxon>
        <taxon>Chitinibacteraceae</taxon>
        <taxon>Chitiniphilus</taxon>
    </lineage>
</organism>
<protein>
    <submittedName>
        <fullName evidence="1">Uncharacterized protein</fullName>
    </submittedName>
</protein>
<dbReference type="EMBL" id="BSOZ01000034">
    <property type="protein sequence ID" value="GLS05062.1"/>
    <property type="molecule type" value="Genomic_DNA"/>
</dbReference>
<accession>A0ABQ6BXW8</accession>
<dbReference type="RefSeq" id="WP_018746775.1">
    <property type="nucleotide sequence ID" value="NZ_BSOZ01000034.1"/>
</dbReference>
<name>A0ABQ6BXW8_9NEIS</name>
<dbReference type="SUPFAM" id="SSF50969">
    <property type="entry name" value="YVTN repeat-like/Quinoprotein amine dehydrogenase"/>
    <property type="match status" value="1"/>
</dbReference>
<proteinExistence type="predicted"/>